<feature type="transmembrane region" description="Helical" evidence="6">
    <location>
        <begin position="288"/>
        <end position="307"/>
    </location>
</feature>
<evidence type="ECO:0000259" key="7">
    <source>
        <dbReference type="Pfam" id="PF00892"/>
    </source>
</evidence>
<protein>
    <submittedName>
        <fullName evidence="8">Aromatic amino acid exporter</fullName>
    </submittedName>
</protein>
<evidence type="ECO:0000313" key="8">
    <source>
        <dbReference type="EMBL" id="BBO83024.1"/>
    </source>
</evidence>
<name>A0A5K7ZS48_9BACT</name>
<dbReference type="InterPro" id="IPR029043">
    <property type="entry name" value="GcvT/YgfZ_C"/>
</dbReference>
<accession>A0A5K7ZS48</accession>
<feature type="transmembrane region" description="Helical" evidence="6">
    <location>
        <begin position="130"/>
        <end position="148"/>
    </location>
</feature>
<dbReference type="PANTHER" id="PTHR32322:SF18">
    <property type="entry name" value="S-ADENOSYLMETHIONINE_S-ADENOSYLHOMOCYSTEINE TRANSPORTER"/>
    <property type="match status" value="1"/>
</dbReference>
<keyword evidence="4 6" id="KW-1133">Transmembrane helix</keyword>
<dbReference type="Proteomes" id="UP000425960">
    <property type="component" value="Chromosome"/>
</dbReference>
<feature type="transmembrane region" description="Helical" evidence="6">
    <location>
        <begin position="198"/>
        <end position="215"/>
    </location>
</feature>
<evidence type="ECO:0000313" key="9">
    <source>
        <dbReference type="Proteomes" id="UP000425960"/>
    </source>
</evidence>
<dbReference type="InterPro" id="IPR050638">
    <property type="entry name" value="AA-Vitamin_Transporters"/>
</dbReference>
<keyword evidence="2" id="KW-1003">Cell membrane</keyword>
<keyword evidence="5 6" id="KW-0472">Membrane</keyword>
<evidence type="ECO:0000256" key="6">
    <source>
        <dbReference type="SAM" id="Phobius"/>
    </source>
</evidence>
<feature type="transmembrane region" description="Helical" evidence="6">
    <location>
        <begin position="259"/>
        <end position="282"/>
    </location>
</feature>
<feature type="transmembrane region" description="Helical" evidence="6">
    <location>
        <begin position="43"/>
        <end position="61"/>
    </location>
</feature>
<dbReference type="Pfam" id="PF00892">
    <property type="entry name" value="EamA"/>
    <property type="match status" value="2"/>
</dbReference>
<feature type="transmembrane region" description="Helical" evidence="6">
    <location>
        <begin position="102"/>
        <end position="123"/>
    </location>
</feature>
<dbReference type="EMBL" id="AP021876">
    <property type="protein sequence ID" value="BBO83024.1"/>
    <property type="molecule type" value="Genomic_DNA"/>
</dbReference>
<evidence type="ECO:0000256" key="1">
    <source>
        <dbReference type="ARBA" id="ARBA00004651"/>
    </source>
</evidence>
<feature type="transmembrane region" description="Helical" evidence="6">
    <location>
        <begin position="235"/>
        <end position="252"/>
    </location>
</feature>
<proteinExistence type="predicted"/>
<dbReference type="RefSeq" id="WP_155311326.1">
    <property type="nucleotide sequence ID" value="NZ_AP021876.1"/>
</dbReference>
<dbReference type="AlphaFoldDB" id="A0A5K7ZS48"/>
<organism evidence="8 9">
    <name type="scientific">Desulfosarcina ovata subsp. sediminis</name>
    <dbReference type="NCBI Taxonomy" id="885957"/>
    <lineage>
        <taxon>Bacteria</taxon>
        <taxon>Pseudomonadati</taxon>
        <taxon>Thermodesulfobacteriota</taxon>
        <taxon>Desulfobacteria</taxon>
        <taxon>Desulfobacterales</taxon>
        <taxon>Desulfosarcinaceae</taxon>
        <taxon>Desulfosarcina</taxon>
    </lineage>
</organism>
<reference evidence="8 9" key="1">
    <citation type="submission" date="2019-11" db="EMBL/GenBank/DDBJ databases">
        <title>Comparative genomics of hydrocarbon-degrading Desulfosarcina strains.</title>
        <authorList>
            <person name="Watanabe M."/>
            <person name="Kojima H."/>
            <person name="Fukui M."/>
        </authorList>
    </citation>
    <scope>NUCLEOTIDE SEQUENCE [LARGE SCALE GENOMIC DNA]</scope>
    <source>
        <strain evidence="8 9">28bB2T</strain>
    </source>
</reference>
<evidence type="ECO:0000256" key="5">
    <source>
        <dbReference type="ARBA" id="ARBA00023136"/>
    </source>
</evidence>
<dbReference type="SUPFAM" id="SSF103481">
    <property type="entry name" value="Multidrug resistance efflux transporter EmrE"/>
    <property type="match status" value="1"/>
</dbReference>
<dbReference type="InterPro" id="IPR000620">
    <property type="entry name" value="EamA_dom"/>
</dbReference>
<evidence type="ECO:0000256" key="3">
    <source>
        <dbReference type="ARBA" id="ARBA00022692"/>
    </source>
</evidence>
<feature type="domain" description="EamA" evidence="7">
    <location>
        <begin position="170"/>
        <end position="302"/>
    </location>
</feature>
<feature type="domain" description="EamA" evidence="7">
    <location>
        <begin position="13"/>
        <end position="148"/>
    </location>
</feature>
<sequence>MGHDSRDQWQRSLFGLLALILWSTTVAVTRTLSEQVGTFTSASYSYALGGIIGIAYISLSRNRIDALRRLPRGYVLGCGGLFVFYNIALYLAIGLAANRLQVLGVGLINYMWSAMILVFSVIILKRRARILPLSLGLIISIAGAYLAVIQNASLSWSAFLAEMSASPVPYLLSLGAAISWGLYSVLNKQWTERSDLSDGHLIVPPVFLISGGILLAAKPFFHEVSTWSSQAFMELLYLSLFPWLMAYALWTLAAQGGKIVFLGVLSMFLPLISTVVSCFYLKVIPGSVLWVSCALTIIGAAICMRSIRDQSV</sequence>
<comment type="subcellular location">
    <subcellularLocation>
        <location evidence="1">Cell membrane</location>
        <topology evidence="1">Multi-pass membrane protein</topology>
    </subcellularLocation>
</comment>
<evidence type="ECO:0000256" key="4">
    <source>
        <dbReference type="ARBA" id="ARBA00022989"/>
    </source>
</evidence>
<dbReference type="PANTHER" id="PTHR32322">
    <property type="entry name" value="INNER MEMBRANE TRANSPORTER"/>
    <property type="match status" value="1"/>
</dbReference>
<gene>
    <name evidence="8" type="ORF">DSCO28_35900</name>
</gene>
<feature type="transmembrane region" description="Helical" evidence="6">
    <location>
        <begin position="73"/>
        <end position="96"/>
    </location>
</feature>
<feature type="transmembrane region" description="Helical" evidence="6">
    <location>
        <begin position="168"/>
        <end position="186"/>
    </location>
</feature>
<dbReference type="SUPFAM" id="SSF101790">
    <property type="entry name" value="Aminomethyltransferase beta-barrel domain"/>
    <property type="match status" value="1"/>
</dbReference>
<dbReference type="GO" id="GO:0005886">
    <property type="term" value="C:plasma membrane"/>
    <property type="evidence" value="ECO:0007669"/>
    <property type="project" value="UniProtKB-SubCell"/>
</dbReference>
<dbReference type="InterPro" id="IPR037185">
    <property type="entry name" value="EmrE-like"/>
</dbReference>
<evidence type="ECO:0000256" key="2">
    <source>
        <dbReference type="ARBA" id="ARBA00022475"/>
    </source>
</evidence>
<keyword evidence="3 6" id="KW-0812">Transmembrane</keyword>
<dbReference type="KEGG" id="dov:DSCO28_35900"/>